<dbReference type="GeneID" id="83205554"/>
<dbReference type="OrthoDB" id="4343518at2759"/>
<evidence type="ECO:0000313" key="3">
    <source>
        <dbReference type="Proteomes" id="UP001150941"/>
    </source>
</evidence>
<feature type="compositionally biased region" description="Polar residues" evidence="1">
    <location>
        <begin position="44"/>
        <end position="59"/>
    </location>
</feature>
<name>A0A9W9NGX7_9EURO</name>
<dbReference type="RefSeq" id="XP_058326581.1">
    <property type="nucleotide sequence ID" value="XM_058478251.1"/>
</dbReference>
<reference evidence="2" key="2">
    <citation type="journal article" date="2023" name="IMA Fungus">
        <title>Comparative genomic study of the Penicillium genus elucidates a diverse pangenome and 15 lateral gene transfer events.</title>
        <authorList>
            <person name="Petersen C."/>
            <person name="Sorensen T."/>
            <person name="Nielsen M.R."/>
            <person name="Sondergaard T.E."/>
            <person name="Sorensen J.L."/>
            <person name="Fitzpatrick D.A."/>
            <person name="Frisvad J.C."/>
            <person name="Nielsen K.L."/>
        </authorList>
    </citation>
    <scope>NUCLEOTIDE SEQUENCE</scope>
    <source>
        <strain evidence="2">IBT 19713</strain>
    </source>
</reference>
<feature type="compositionally biased region" description="Basic and acidic residues" evidence="1">
    <location>
        <begin position="60"/>
        <end position="71"/>
    </location>
</feature>
<protein>
    <submittedName>
        <fullName evidence="2">Uncharacterized protein</fullName>
    </submittedName>
</protein>
<dbReference type="AlphaFoldDB" id="A0A9W9NGX7"/>
<feature type="compositionally biased region" description="Basic and acidic residues" evidence="1">
    <location>
        <begin position="29"/>
        <end position="43"/>
    </location>
</feature>
<sequence length="102" mass="11349">MLAPGPAGTSMIGESNIDAAARRGRERHRREAENKRAVNDEKGTSGQSETKNSLVTSEYDSQRDKDSEDARYAAQGPIAATSEREDPKKGLRRAWERIKTKF</sequence>
<gene>
    <name evidence="2" type="ORF">N7468_008955</name>
</gene>
<reference evidence="2" key="1">
    <citation type="submission" date="2022-11" db="EMBL/GenBank/DDBJ databases">
        <authorList>
            <person name="Petersen C."/>
        </authorList>
    </citation>
    <scope>NUCLEOTIDE SEQUENCE</scope>
    <source>
        <strain evidence="2">IBT 19713</strain>
    </source>
</reference>
<proteinExistence type="predicted"/>
<feature type="compositionally biased region" description="Basic and acidic residues" evidence="1">
    <location>
        <begin position="82"/>
        <end position="102"/>
    </location>
</feature>
<organism evidence="2 3">
    <name type="scientific">Penicillium chermesinum</name>
    <dbReference type="NCBI Taxonomy" id="63820"/>
    <lineage>
        <taxon>Eukaryota</taxon>
        <taxon>Fungi</taxon>
        <taxon>Dikarya</taxon>
        <taxon>Ascomycota</taxon>
        <taxon>Pezizomycotina</taxon>
        <taxon>Eurotiomycetes</taxon>
        <taxon>Eurotiomycetidae</taxon>
        <taxon>Eurotiales</taxon>
        <taxon>Aspergillaceae</taxon>
        <taxon>Penicillium</taxon>
    </lineage>
</organism>
<evidence type="ECO:0000313" key="2">
    <source>
        <dbReference type="EMBL" id="KAJ5219751.1"/>
    </source>
</evidence>
<feature type="region of interest" description="Disordered" evidence="1">
    <location>
        <begin position="1"/>
        <end position="102"/>
    </location>
</feature>
<evidence type="ECO:0000256" key="1">
    <source>
        <dbReference type="SAM" id="MobiDB-lite"/>
    </source>
</evidence>
<keyword evidence="3" id="KW-1185">Reference proteome</keyword>
<comment type="caution">
    <text evidence="2">The sequence shown here is derived from an EMBL/GenBank/DDBJ whole genome shotgun (WGS) entry which is preliminary data.</text>
</comment>
<dbReference type="EMBL" id="JAPQKS010000007">
    <property type="protein sequence ID" value="KAJ5219751.1"/>
    <property type="molecule type" value="Genomic_DNA"/>
</dbReference>
<accession>A0A9W9NGX7</accession>
<dbReference type="Proteomes" id="UP001150941">
    <property type="component" value="Unassembled WGS sequence"/>
</dbReference>